<dbReference type="SUPFAM" id="SSF54001">
    <property type="entry name" value="Cysteine proteinases"/>
    <property type="match status" value="1"/>
</dbReference>
<evidence type="ECO:0000313" key="2">
    <source>
        <dbReference type="Proteomes" id="UP000177955"/>
    </source>
</evidence>
<comment type="caution">
    <text evidence="1">The sequence shown here is derived from an EMBL/GenBank/DDBJ whole genome shotgun (WGS) entry which is preliminary data.</text>
</comment>
<reference evidence="1 2" key="1">
    <citation type="journal article" date="2016" name="Nat. Commun.">
        <title>Thousands of microbial genomes shed light on interconnected biogeochemical processes in an aquifer system.</title>
        <authorList>
            <person name="Anantharaman K."/>
            <person name="Brown C.T."/>
            <person name="Hug L.A."/>
            <person name="Sharon I."/>
            <person name="Castelle C.J."/>
            <person name="Probst A.J."/>
            <person name="Thomas B.C."/>
            <person name="Singh A."/>
            <person name="Wilkins M.J."/>
            <person name="Karaoz U."/>
            <person name="Brodie E.L."/>
            <person name="Williams K.H."/>
            <person name="Hubbard S.S."/>
            <person name="Banfield J.F."/>
        </authorList>
    </citation>
    <scope>NUCLEOTIDE SEQUENCE [LARGE SCALE GENOMIC DNA]</scope>
</reference>
<dbReference type="InterPro" id="IPR038765">
    <property type="entry name" value="Papain-like_cys_pep_sf"/>
</dbReference>
<name>A0A1F4W0P2_UNCKA</name>
<sequence>MPKMYTTISKLLRLLVIFSLVISSLVFLPGKTVTAVTYPTPPWWDGVSCDDTNYFAETGVHATVLSEWNGVQACGPRPDGDSGPNLEVQFSPSGSAQHEWQCPELVKRYLLMAFSKTALAANGDAVVSVYATDHPDTFDEVANDGAAQKFPSAGDVISYSTNHTALITAVTDKDYVNGDAVLTLLEQNGSASGTTTQQFDAWIIRGDSDDPDASEADTITGWLTPVWGVQTSPNPSSNNNLTAVTALSSSEAWAVGPGLATHTTDGTTWGSNTIPANYLSYTLAGVSAVSSSNVVSVGKVYSGGANYAVALKYNGSTWSALTIDRPGASSWLNGVSTGSGGDTWAVGYTLQSGYRPLFEHYNGTSAFTKVQDPFPFVSGSTDTRLTAVSVLSSSDAWAVGYYVSSNSARPITVHYTGGNWGYVTTPTPTLPPGITTYDSKLYGVKVIASDDVWAVGYYSYMNGQTLVTLPFAMHWDGSSWDTSEQPLPLLGGYLTGVHAASSSTVYAVGLTAAVGNNGGGGTYARPLVFRYNGTNWVEISVPTVLDEMFNGVAVTGSSTDDPIWAVGGQRYNSTYTLIQQGRVK</sequence>
<dbReference type="Gene3D" id="3.90.1720.10">
    <property type="entry name" value="endopeptidase domain like (from Nostoc punctiforme)"/>
    <property type="match status" value="1"/>
</dbReference>
<evidence type="ECO:0000313" key="1">
    <source>
        <dbReference type="EMBL" id="OGC62603.1"/>
    </source>
</evidence>
<proteinExistence type="predicted"/>
<dbReference type="Proteomes" id="UP000177955">
    <property type="component" value="Unassembled WGS sequence"/>
</dbReference>
<gene>
    <name evidence="1" type="ORF">A2399_00740</name>
</gene>
<dbReference type="EMBL" id="MEVV01000022">
    <property type="protein sequence ID" value="OGC62603.1"/>
    <property type="molecule type" value="Genomic_DNA"/>
</dbReference>
<dbReference type="AlphaFoldDB" id="A0A1F4W0P2"/>
<accession>A0A1F4W0P2</accession>
<protein>
    <submittedName>
        <fullName evidence="1">Uncharacterized protein</fullName>
    </submittedName>
</protein>
<organism evidence="1 2">
    <name type="scientific">candidate division WWE3 bacterium RIFOXYB1_FULL_42_27</name>
    <dbReference type="NCBI Taxonomy" id="1802638"/>
    <lineage>
        <taxon>Bacteria</taxon>
        <taxon>Katanobacteria</taxon>
    </lineage>
</organism>